<gene>
    <name evidence="2" type="ORF">QE152_g40757</name>
</gene>
<organism evidence="2 3">
    <name type="scientific">Popillia japonica</name>
    <name type="common">Japanese beetle</name>
    <dbReference type="NCBI Taxonomy" id="7064"/>
    <lineage>
        <taxon>Eukaryota</taxon>
        <taxon>Metazoa</taxon>
        <taxon>Ecdysozoa</taxon>
        <taxon>Arthropoda</taxon>
        <taxon>Hexapoda</taxon>
        <taxon>Insecta</taxon>
        <taxon>Pterygota</taxon>
        <taxon>Neoptera</taxon>
        <taxon>Endopterygota</taxon>
        <taxon>Coleoptera</taxon>
        <taxon>Polyphaga</taxon>
        <taxon>Scarabaeiformia</taxon>
        <taxon>Scarabaeidae</taxon>
        <taxon>Rutelinae</taxon>
        <taxon>Popillia</taxon>
    </lineage>
</organism>
<keyword evidence="1" id="KW-1133">Transmembrane helix</keyword>
<dbReference type="AlphaFoldDB" id="A0AAW1HFC0"/>
<accession>A0AAW1HFC0</accession>
<keyword evidence="1" id="KW-0812">Transmembrane</keyword>
<keyword evidence="1" id="KW-0472">Membrane</keyword>
<keyword evidence="3" id="KW-1185">Reference proteome</keyword>
<evidence type="ECO:0000313" key="3">
    <source>
        <dbReference type="Proteomes" id="UP001458880"/>
    </source>
</evidence>
<evidence type="ECO:0000256" key="1">
    <source>
        <dbReference type="SAM" id="Phobius"/>
    </source>
</evidence>
<protein>
    <submittedName>
        <fullName evidence="2">Uncharacterized protein</fullName>
    </submittedName>
</protein>
<name>A0AAW1HFC0_POPJA</name>
<comment type="caution">
    <text evidence="2">The sequence shown here is derived from an EMBL/GenBank/DDBJ whole genome shotgun (WGS) entry which is preliminary data.</text>
</comment>
<dbReference type="EMBL" id="JASPKY010001384">
    <property type="protein sequence ID" value="KAK9674936.1"/>
    <property type="molecule type" value="Genomic_DNA"/>
</dbReference>
<proteinExistence type="predicted"/>
<evidence type="ECO:0000313" key="2">
    <source>
        <dbReference type="EMBL" id="KAK9674936.1"/>
    </source>
</evidence>
<feature type="transmembrane region" description="Helical" evidence="1">
    <location>
        <begin position="12"/>
        <end position="36"/>
    </location>
</feature>
<reference evidence="2 3" key="1">
    <citation type="journal article" date="2024" name="BMC Genomics">
        <title>De novo assembly and annotation of Popillia japonica's genome with initial clues to its potential as an invasive pest.</title>
        <authorList>
            <person name="Cucini C."/>
            <person name="Boschi S."/>
            <person name="Funari R."/>
            <person name="Cardaioli E."/>
            <person name="Iannotti N."/>
            <person name="Marturano G."/>
            <person name="Paoli F."/>
            <person name="Bruttini M."/>
            <person name="Carapelli A."/>
            <person name="Frati F."/>
            <person name="Nardi F."/>
        </authorList>
    </citation>
    <scope>NUCLEOTIDE SEQUENCE [LARGE SCALE GENOMIC DNA]</scope>
    <source>
        <strain evidence="2">DMR45628</strain>
    </source>
</reference>
<dbReference type="PROSITE" id="PS51257">
    <property type="entry name" value="PROKAR_LIPOPROTEIN"/>
    <property type="match status" value="1"/>
</dbReference>
<dbReference type="Proteomes" id="UP001458880">
    <property type="component" value="Unassembled WGS sequence"/>
</dbReference>
<sequence>MEMTTRKTSVGIFIFAGCIIVMLILSTTLVITHGYFLEATGSYTRKINFEEVAEGVRVTWQRPSEIYYENVSYTRKINFEEVAEGVRVTWQRPSEIYYENVGYKVTYNSTMGSYSTTTNYENITIPMDTFCYFFDIEIDLLPSLIRKSVGHARYYDTISDVESLYLIPSEGHSVVAIIWTSDPLQQQCNLSYEVISIESEYSIDTITVFQTPEVLDLIYCIDANVTVRTIFNNRKSHGSVCSYPEVYPSLLEPFNLILVNNVSIMATDITALLSWEIPTSLRQCTNLFTVTATNEETNEQNECKGITSCEIILRTTFCPYTEFIIRPTSPFEGDEIKRRYSCAEHGIILST</sequence>